<keyword evidence="3" id="KW-1185">Reference proteome</keyword>
<dbReference type="KEGG" id="psin:CAK95_18045"/>
<gene>
    <name evidence="2" type="ORF">CAK95_18045</name>
</gene>
<protein>
    <submittedName>
        <fullName evidence="2">Uncharacterized protein</fullName>
    </submittedName>
</protein>
<reference evidence="2 3" key="1">
    <citation type="submission" date="2017-05" db="EMBL/GenBank/DDBJ databases">
        <title>Full genome sequence of Pseudorhodoplanes sinuspersici.</title>
        <authorList>
            <person name="Dastgheib S.M.M."/>
            <person name="Shavandi M."/>
            <person name="Tirandaz H."/>
        </authorList>
    </citation>
    <scope>NUCLEOTIDE SEQUENCE [LARGE SCALE GENOMIC DNA]</scope>
    <source>
        <strain evidence="2 3">RIPI110</strain>
    </source>
</reference>
<sequence length="138" mass="14811">MDAGPPAARADDTTLRTQTMSTRILKAAIPAAFAFGLLIPNASQASVLSPGTANENLREAGFHQTAPTDISAQKKKNKKARAARAQAVPTYQPYTSGWGWRPADPSFDQYGRPYQPPPGLACPVDLGYGRWGSCDDDF</sequence>
<evidence type="ECO:0000256" key="1">
    <source>
        <dbReference type="SAM" id="MobiDB-lite"/>
    </source>
</evidence>
<proteinExistence type="predicted"/>
<feature type="compositionally biased region" description="Basic residues" evidence="1">
    <location>
        <begin position="73"/>
        <end position="82"/>
    </location>
</feature>
<accession>A0A1W6ZVJ8</accession>
<evidence type="ECO:0000313" key="3">
    <source>
        <dbReference type="Proteomes" id="UP000194137"/>
    </source>
</evidence>
<dbReference type="AlphaFoldDB" id="A0A1W6ZVJ8"/>
<feature type="region of interest" description="Disordered" evidence="1">
    <location>
        <begin position="62"/>
        <end position="88"/>
    </location>
</feature>
<organism evidence="2 3">
    <name type="scientific">Pseudorhodoplanes sinuspersici</name>
    <dbReference type="NCBI Taxonomy" id="1235591"/>
    <lineage>
        <taxon>Bacteria</taxon>
        <taxon>Pseudomonadati</taxon>
        <taxon>Pseudomonadota</taxon>
        <taxon>Alphaproteobacteria</taxon>
        <taxon>Hyphomicrobiales</taxon>
        <taxon>Pseudorhodoplanes</taxon>
    </lineage>
</organism>
<dbReference type="EMBL" id="CP021112">
    <property type="protein sequence ID" value="ARQ00775.1"/>
    <property type="molecule type" value="Genomic_DNA"/>
</dbReference>
<dbReference type="STRING" id="1235591.CAK95_18045"/>
<evidence type="ECO:0000313" key="2">
    <source>
        <dbReference type="EMBL" id="ARQ00775.1"/>
    </source>
</evidence>
<name>A0A1W6ZVJ8_9HYPH</name>
<dbReference type="Proteomes" id="UP000194137">
    <property type="component" value="Chromosome"/>
</dbReference>